<feature type="coiled-coil region" evidence="1">
    <location>
        <begin position="198"/>
        <end position="254"/>
    </location>
</feature>
<dbReference type="InterPro" id="IPR003399">
    <property type="entry name" value="Mce/MlaD"/>
</dbReference>
<accession>A0A501XPX9</accession>
<organism evidence="5 6">
    <name type="scientific">Sandaracinobacter neustonicus</name>
    <dbReference type="NCBI Taxonomy" id="1715348"/>
    <lineage>
        <taxon>Bacteria</taxon>
        <taxon>Pseudomonadati</taxon>
        <taxon>Pseudomonadota</taxon>
        <taxon>Alphaproteobacteria</taxon>
        <taxon>Sphingomonadales</taxon>
        <taxon>Sphingosinicellaceae</taxon>
        <taxon>Sandaracinobacter</taxon>
    </lineage>
</organism>
<evidence type="ECO:0000256" key="3">
    <source>
        <dbReference type="SAM" id="Phobius"/>
    </source>
</evidence>
<proteinExistence type="predicted"/>
<comment type="caution">
    <text evidence="5">The sequence shown here is derived from an EMBL/GenBank/DDBJ whole genome shotgun (WGS) entry which is preliminary data.</text>
</comment>
<evidence type="ECO:0000259" key="4">
    <source>
        <dbReference type="Pfam" id="PF02470"/>
    </source>
</evidence>
<feature type="region of interest" description="Disordered" evidence="2">
    <location>
        <begin position="298"/>
        <end position="318"/>
    </location>
</feature>
<evidence type="ECO:0000313" key="6">
    <source>
        <dbReference type="Proteomes" id="UP000319897"/>
    </source>
</evidence>
<dbReference type="RefSeq" id="WP_140927730.1">
    <property type="nucleotide sequence ID" value="NZ_VFSU01000019.1"/>
</dbReference>
<dbReference type="AlphaFoldDB" id="A0A501XPX9"/>
<sequence>MERRQSHVLVGAITFLLVVSLFAFVLWLARFSRDEKAEYDIFFAQSVAGLTVGSSVSFSGVPVGQVRQIALMPETPQFIRVRVELQPTTPVLEGTTASLNSVGFTGVTEVQLSGSMSGQKPLTESGPYGVPVIPATQGGLGQLLESAPQVIERASTLLARLNEVFSDENRAKFAGLIENLDKISGEVSAEGPALRAAVREAEQTLKAATRAADSLAETSATANALLNDQGKPAIADLQRAIVTAEATLQRVDKLAAAAEPGVNSLSAQTVPQVNQLVSDLRDVSQQLGALAAKLDEDPLSALTGGRPLPDYQPEGQKK</sequence>
<name>A0A501XPX9_9SPHN</name>
<dbReference type="EMBL" id="VFSU01000019">
    <property type="protein sequence ID" value="TPE62304.1"/>
    <property type="molecule type" value="Genomic_DNA"/>
</dbReference>
<keyword evidence="3" id="KW-0812">Transmembrane</keyword>
<keyword evidence="3" id="KW-0472">Membrane</keyword>
<feature type="transmembrane region" description="Helical" evidence="3">
    <location>
        <begin position="7"/>
        <end position="29"/>
    </location>
</feature>
<keyword evidence="1" id="KW-0175">Coiled coil</keyword>
<dbReference type="PANTHER" id="PTHR36698">
    <property type="entry name" value="BLL5892 PROTEIN"/>
    <property type="match status" value="1"/>
</dbReference>
<evidence type="ECO:0000256" key="2">
    <source>
        <dbReference type="SAM" id="MobiDB-lite"/>
    </source>
</evidence>
<dbReference type="Proteomes" id="UP000319897">
    <property type="component" value="Unassembled WGS sequence"/>
</dbReference>
<dbReference type="PANTHER" id="PTHR36698:SF2">
    <property type="entry name" value="MCE_MLAD DOMAIN-CONTAINING PROTEIN"/>
    <property type="match status" value="1"/>
</dbReference>
<evidence type="ECO:0000256" key="1">
    <source>
        <dbReference type="SAM" id="Coils"/>
    </source>
</evidence>
<gene>
    <name evidence="5" type="ORF">FJQ54_07210</name>
</gene>
<protein>
    <submittedName>
        <fullName evidence="5">MCE family protein</fullName>
    </submittedName>
</protein>
<feature type="domain" description="Mce/MlaD" evidence="4">
    <location>
        <begin position="44"/>
        <end position="113"/>
    </location>
</feature>
<reference evidence="5 6" key="1">
    <citation type="submission" date="2019-06" db="EMBL/GenBank/DDBJ databases">
        <authorList>
            <person name="Lee I."/>
            <person name="Jang G.I."/>
            <person name="Hwang C.Y."/>
        </authorList>
    </citation>
    <scope>NUCLEOTIDE SEQUENCE [LARGE SCALE GENOMIC DNA]</scope>
    <source>
        <strain evidence="5 6">PAMC 28131</strain>
    </source>
</reference>
<evidence type="ECO:0000313" key="5">
    <source>
        <dbReference type="EMBL" id="TPE62304.1"/>
    </source>
</evidence>
<dbReference type="Pfam" id="PF02470">
    <property type="entry name" value="MlaD"/>
    <property type="match status" value="1"/>
</dbReference>
<keyword evidence="3" id="KW-1133">Transmembrane helix</keyword>
<dbReference type="OrthoDB" id="9808689at2"/>
<keyword evidence="6" id="KW-1185">Reference proteome</keyword>